<protein>
    <recommendedName>
        <fullName evidence="2">EF-hand domain-containing protein</fullName>
    </recommendedName>
</protein>
<dbReference type="SUPFAM" id="SSF55486">
    <property type="entry name" value="Metalloproteases ('zincins'), catalytic domain"/>
    <property type="match status" value="1"/>
</dbReference>
<dbReference type="PROSITE" id="PS50222">
    <property type="entry name" value="EF_HAND_2"/>
    <property type="match status" value="1"/>
</dbReference>
<feature type="chain" id="PRO_5047017963" description="EF-hand domain-containing protein" evidence="1">
    <location>
        <begin position="23"/>
        <end position="821"/>
    </location>
</feature>
<dbReference type="RefSeq" id="WP_249247474.1">
    <property type="nucleotide sequence ID" value="NZ_JAKIKT010000001.1"/>
</dbReference>
<keyword evidence="1" id="KW-0732">Signal</keyword>
<dbReference type="InterPro" id="IPR002048">
    <property type="entry name" value="EF_hand_dom"/>
</dbReference>
<dbReference type="InterPro" id="IPR018247">
    <property type="entry name" value="EF_Hand_1_Ca_BS"/>
</dbReference>
<reference evidence="3 4" key="1">
    <citation type="submission" date="2022-01" db="EMBL/GenBank/DDBJ databases">
        <title>Whole genome-based taxonomy of the Shewanellaceae.</title>
        <authorList>
            <person name="Martin-Rodriguez A.J."/>
        </authorList>
    </citation>
    <scope>NUCLEOTIDE SEQUENCE [LARGE SCALE GENOMIC DNA]</scope>
    <source>
        <strain evidence="3 4">DSM 21332</strain>
    </source>
</reference>
<keyword evidence="4" id="KW-1185">Reference proteome</keyword>
<proteinExistence type="predicted"/>
<dbReference type="Proteomes" id="UP001202831">
    <property type="component" value="Unassembled WGS sequence"/>
</dbReference>
<evidence type="ECO:0000259" key="2">
    <source>
        <dbReference type="PROSITE" id="PS50222"/>
    </source>
</evidence>
<feature type="signal peptide" evidence="1">
    <location>
        <begin position="1"/>
        <end position="22"/>
    </location>
</feature>
<accession>A0ABT0N2K3</accession>
<gene>
    <name evidence="3" type="ORF">L2725_02470</name>
</gene>
<evidence type="ECO:0000256" key="1">
    <source>
        <dbReference type="SAM" id="SignalP"/>
    </source>
</evidence>
<sequence length="821" mass="88704">MNIRNPLCFLWVGLLGSAPVMAAGPLFLTDGPDPQPYHWDTSQGPIPVYTDGGGAFTYDFDGVTPFITIERANEATAEGFAQWSAVPTSTFSAAIAGTIESQTGVSDVTGANATDFYNQQNGYGFWVLYDTDGSIMEDIFGVNRDSVLGIAFPEWADDNGVIVEGTALINGWAVRDTDPDIDRYSGVFTHEFGHAINLSHSQTNGRLVYESFSYRPLTPGIEGCVDPVYSYRSPVPGFDTAMPDDNETMYPFIRVDDDGGAGQASIDMPDDMAAISDIYPTPDYHTSRGSIKGVLRLKDGVTEYSGLNIIARNVNDPLGDAVSGMTGAWTQGKIGPDGRFQINNLTPGERYVVYLDQIVSGGYPTTPMQPVSELEYWNSGESSDPVSDRVCDVTPILAEAGQTKQADLYWNGYTDGIQYTPLVQAFVTDLSRNGKVAVGTAGSTPFKWERDTGFSLIGEEGEFSTSNVAVDGRGRDFLVGGADPDGNGIGEPAIYREGLGTILLGDLNGNTCGGGSSSGSSAAVPWAMDDYGRTVVGMAYVDADGDGSCQRQDGSEIFAYKWTPKFGMKKLSTEGLNLRGFTRAQGVSGNGQVILGINSFGQAIGWYRDKVYDLYAMVGATDAYANSRDGTKAALTTRNGIVLWNPKSRSEPFTDIGGLRYCYDLPYDSFGRNFCEMDLNGDGVVDTDDWDYIFEQEGAVPTLVFDMSDKGDVMIGRAGSFFNGFYGALYLEGIGWMNMDDFLEKQGVIEARTLGLQNPLALDGKGNTLVGGLPGVVFTWILDMDKAFVCKDGRDREVSFPRQMVKQVQRGALLGRCEHQG</sequence>
<name>A0ABT0N2K3_9GAMM</name>
<feature type="domain" description="EF-hand" evidence="2">
    <location>
        <begin position="674"/>
        <end position="700"/>
    </location>
</feature>
<dbReference type="PROSITE" id="PS00018">
    <property type="entry name" value="EF_HAND_1"/>
    <property type="match status" value="1"/>
</dbReference>
<dbReference type="EMBL" id="JAKIKT010000001">
    <property type="protein sequence ID" value="MCL2912653.1"/>
    <property type="molecule type" value="Genomic_DNA"/>
</dbReference>
<evidence type="ECO:0000313" key="3">
    <source>
        <dbReference type="EMBL" id="MCL2912653.1"/>
    </source>
</evidence>
<organism evidence="3 4">
    <name type="scientific">Shewanella corallii</name>
    <dbReference type="NCBI Taxonomy" id="560080"/>
    <lineage>
        <taxon>Bacteria</taxon>
        <taxon>Pseudomonadati</taxon>
        <taxon>Pseudomonadota</taxon>
        <taxon>Gammaproteobacteria</taxon>
        <taxon>Alteromonadales</taxon>
        <taxon>Shewanellaceae</taxon>
        <taxon>Shewanella</taxon>
    </lineage>
</organism>
<evidence type="ECO:0000313" key="4">
    <source>
        <dbReference type="Proteomes" id="UP001202831"/>
    </source>
</evidence>
<comment type="caution">
    <text evidence="3">The sequence shown here is derived from an EMBL/GenBank/DDBJ whole genome shotgun (WGS) entry which is preliminary data.</text>
</comment>
<dbReference type="InterPro" id="IPR024079">
    <property type="entry name" value="MetalloPept_cat_dom_sf"/>
</dbReference>
<dbReference type="Gene3D" id="3.40.390.10">
    <property type="entry name" value="Collagenase (Catalytic Domain)"/>
    <property type="match status" value="1"/>
</dbReference>